<dbReference type="PANTHER" id="PTHR36852">
    <property type="entry name" value="PROTEIN GVPL 2"/>
    <property type="match status" value="1"/>
</dbReference>
<organism evidence="4 5">
    <name type="scientific">Streptomyces meridianus</name>
    <dbReference type="NCBI Taxonomy" id="2938945"/>
    <lineage>
        <taxon>Bacteria</taxon>
        <taxon>Bacillati</taxon>
        <taxon>Actinomycetota</taxon>
        <taxon>Actinomycetes</taxon>
        <taxon>Kitasatosporales</taxon>
        <taxon>Streptomycetaceae</taxon>
        <taxon>Streptomyces</taxon>
    </lineage>
</organism>
<evidence type="ECO:0000256" key="3">
    <source>
        <dbReference type="ARBA" id="ARBA00035643"/>
    </source>
</evidence>
<dbReference type="RefSeq" id="WP_251418407.1">
    <property type="nucleotide sequence ID" value="NZ_JAMQGM010000049.1"/>
</dbReference>
<sequence length="247" mass="26711">MATQLGVYVYGIVRAGHRLPFGQNGVGPGTHRIRAVPAGSLSAVVSDAPESLRARRRDLMAHQEMLLALSSGGPVIPMRFGVVAPDESQLVAQVTREESRHTATLERIGDRVEMNVKALPAEDALEPLVREDPQVRRLREEARRRPGYEANLRLGEAVAAALGRRATAAAARALEEFGPLADEVAPGPEVEGCVRNVSFLVPQSRTALFRDRVEECAARNRDRVELRLTGPLPCYSFVAPLTAPAGA</sequence>
<comment type="subcellular location">
    <subcellularLocation>
        <location evidence="2">Gas vesicle</location>
    </subcellularLocation>
</comment>
<comment type="caution">
    <text evidence="4">The sequence shown here is derived from an EMBL/GenBank/DDBJ whole genome shotgun (WGS) entry which is preliminary data.</text>
</comment>
<dbReference type="InterPro" id="IPR009430">
    <property type="entry name" value="GvpL/GvpF"/>
</dbReference>
<proteinExistence type="inferred from homology"/>
<dbReference type="PANTHER" id="PTHR36852:SF1">
    <property type="entry name" value="PROTEIN GVPL 2"/>
    <property type="match status" value="1"/>
</dbReference>
<dbReference type="Pfam" id="PF06386">
    <property type="entry name" value="GvpL_GvpF"/>
    <property type="match status" value="1"/>
</dbReference>
<protein>
    <submittedName>
        <fullName evidence="4">GvpL/GvpF family gas vesicle protein</fullName>
    </submittedName>
</protein>
<comment type="similarity">
    <text evidence="3">Belongs to the gas vesicle GvpF/GvpL family.</text>
</comment>
<reference evidence="4" key="1">
    <citation type="journal article" date="2023" name="Int. J. Syst. Evol. Microbiol.">
        <title>Streptomyces meridianus sp. nov. isolated from brackish water of the Tagus estuary in Alcochete, Portugal.</title>
        <authorList>
            <person name="Santos J.D.N."/>
            <person name="Klimek D."/>
            <person name="Calusinska M."/>
            <person name="Lobo Da Cunha A."/>
            <person name="Catita J."/>
            <person name="Goncalves H."/>
            <person name="Gonzalez I."/>
            <person name="Reyes F."/>
            <person name="Lage O.M."/>
        </authorList>
    </citation>
    <scope>NUCLEOTIDE SEQUENCE</scope>
    <source>
        <strain evidence="4">MTZ3.1</strain>
    </source>
</reference>
<accession>A0ABT0XBS4</accession>
<keyword evidence="1" id="KW-0304">Gas vesicle</keyword>
<evidence type="ECO:0000256" key="1">
    <source>
        <dbReference type="ARBA" id="ARBA00022987"/>
    </source>
</evidence>
<dbReference type="EMBL" id="JAMQGM010000049">
    <property type="protein sequence ID" value="MCM2579967.1"/>
    <property type="molecule type" value="Genomic_DNA"/>
</dbReference>
<evidence type="ECO:0000256" key="2">
    <source>
        <dbReference type="ARBA" id="ARBA00035108"/>
    </source>
</evidence>
<evidence type="ECO:0000313" key="5">
    <source>
        <dbReference type="Proteomes" id="UP001167160"/>
    </source>
</evidence>
<dbReference type="Proteomes" id="UP001167160">
    <property type="component" value="Unassembled WGS sequence"/>
</dbReference>
<gene>
    <name evidence="4" type="ORF">M1E25_21905</name>
</gene>
<name>A0ABT0XBS4_9ACTN</name>
<keyword evidence="5" id="KW-1185">Reference proteome</keyword>
<evidence type="ECO:0000313" key="4">
    <source>
        <dbReference type="EMBL" id="MCM2579967.1"/>
    </source>
</evidence>